<dbReference type="Pfam" id="PF04909">
    <property type="entry name" value="Amidohydro_2"/>
    <property type="match status" value="1"/>
</dbReference>
<keyword evidence="1" id="KW-0456">Lyase</keyword>
<dbReference type="InterPro" id="IPR032466">
    <property type="entry name" value="Metal_Hydrolase"/>
</dbReference>
<feature type="domain" description="Amidohydrolase-related" evidence="2">
    <location>
        <begin position="59"/>
        <end position="196"/>
    </location>
</feature>
<proteinExistence type="predicted"/>
<dbReference type="CDD" id="cd01292">
    <property type="entry name" value="metallo-dependent_hydrolases"/>
    <property type="match status" value="1"/>
</dbReference>
<dbReference type="GO" id="GO:0016831">
    <property type="term" value="F:carboxy-lyase activity"/>
    <property type="evidence" value="ECO:0007669"/>
    <property type="project" value="InterPro"/>
</dbReference>
<evidence type="ECO:0000313" key="3">
    <source>
        <dbReference type="EMBL" id="SVE35653.1"/>
    </source>
</evidence>
<dbReference type="EMBL" id="UINC01211664">
    <property type="protein sequence ID" value="SVE35653.1"/>
    <property type="molecule type" value="Genomic_DNA"/>
</dbReference>
<dbReference type="InterPro" id="IPR006680">
    <property type="entry name" value="Amidohydro-rel"/>
</dbReference>
<dbReference type="InterPro" id="IPR032465">
    <property type="entry name" value="ACMSD"/>
</dbReference>
<evidence type="ECO:0000259" key="2">
    <source>
        <dbReference type="Pfam" id="PF04909"/>
    </source>
</evidence>
<dbReference type="PANTHER" id="PTHR21240">
    <property type="entry name" value="2-AMINO-3-CARBOXYLMUCONATE-6-SEMIALDEHYDE DECARBOXYLASE"/>
    <property type="match status" value="1"/>
</dbReference>
<dbReference type="GO" id="GO:0019748">
    <property type="term" value="P:secondary metabolic process"/>
    <property type="evidence" value="ECO:0007669"/>
    <property type="project" value="TreeGrafter"/>
</dbReference>
<accession>A0A383CUD3</accession>
<dbReference type="GO" id="GO:0016787">
    <property type="term" value="F:hydrolase activity"/>
    <property type="evidence" value="ECO:0007669"/>
    <property type="project" value="InterPro"/>
</dbReference>
<evidence type="ECO:0000256" key="1">
    <source>
        <dbReference type="ARBA" id="ARBA00023239"/>
    </source>
</evidence>
<dbReference type="PANTHER" id="PTHR21240:SF28">
    <property type="entry name" value="ISO-OROTATE DECARBOXYLASE (EUROFUNG)"/>
    <property type="match status" value="1"/>
</dbReference>
<dbReference type="Gene3D" id="3.20.20.140">
    <property type="entry name" value="Metal-dependent hydrolases"/>
    <property type="match status" value="1"/>
</dbReference>
<sequence length="202" mass="22594">MSHKLGKLIEGWKMIKTPVIDFHTHAGGWASIGMKFDVPKFIEVMDSSGVDISCINCIFHGKARRSNDIVSAIVKENPDRFAGVGFVTPHYPDECINELERCFDQLGMKFLKIYPDYFGKPVDDPGYYPIFEWADQRNLVIMCHSSYGTGSVSDSLTSPLRFIGLSDRYPNIRWVLAHSGNDTPGQIQAVTAGQSSPNIFLE</sequence>
<name>A0A383CUD3_9ZZZZ</name>
<reference evidence="3" key="1">
    <citation type="submission" date="2018-05" db="EMBL/GenBank/DDBJ databases">
        <authorList>
            <person name="Lanie J.A."/>
            <person name="Ng W.-L."/>
            <person name="Kazmierczak K.M."/>
            <person name="Andrzejewski T.M."/>
            <person name="Davidsen T.M."/>
            <person name="Wayne K.J."/>
            <person name="Tettelin H."/>
            <person name="Glass J.I."/>
            <person name="Rusch D."/>
            <person name="Podicherti R."/>
            <person name="Tsui H.-C.T."/>
            <person name="Winkler M.E."/>
        </authorList>
    </citation>
    <scope>NUCLEOTIDE SEQUENCE</scope>
</reference>
<organism evidence="3">
    <name type="scientific">marine metagenome</name>
    <dbReference type="NCBI Taxonomy" id="408172"/>
    <lineage>
        <taxon>unclassified sequences</taxon>
        <taxon>metagenomes</taxon>
        <taxon>ecological metagenomes</taxon>
    </lineage>
</organism>
<dbReference type="SUPFAM" id="SSF51556">
    <property type="entry name" value="Metallo-dependent hydrolases"/>
    <property type="match status" value="1"/>
</dbReference>
<dbReference type="AlphaFoldDB" id="A0A383CUD3"/>
<protein>
    <recommendedName>
        <fullName evidence="2">Amidohydrolase-related domain-containing protein</fullName>
    </recommendedName>
</protein>
<feature type="non-terminal residue" evidence="3">
    <location>
        <position position="202"/>
    </location>
</feature>
<dbReference type="GO" id="GO:0005737">
    <property type="term" value="C:cytoplasm"/>
    <property type="evidence" value="ECO:0007669"/>
    <property type="project" value="TreeGrafter"/>
</dbReference>
<gene>
    <name evidence="3" type="ORF">METZ01_LOCUS488507</name>
</gene>